<dbReference type="Gene3D" id="3.40.630.30">
    <property type="match status" value="1"/>
</dbReference>
<gene>
    <name evidence="4" type="ORF">CLV78_107207</name>
</gene>
<dbReference type="EMBL" id="PVTD01000007">
    <property type="protein sequence ID" value="PRY22283.1"/>
    <property type="molecule type" value="Genomic_DNA"/>
</dbReference>
<dbReference type="PANTHER" id="PTHR10908:SF0">
    <property type="entry name" value="SEROTONIN N-ACETYLTRANSFERASE"/>
    <property type="match status" value="1"/>
</dbReference>
<sequence>MDERSFREANLADADPCFAIETAAYEGDEAATHTKISKRIATYPEGFLILEVDGEVVGFINSGCAYEVEMSDEDFKELIGHDPGAPNVVIKSVVVDPMVQGRGHSRALMDEFVRHMRRMDKSTIHLMCKEHHVPLYEKLGYSYLRPSASDHGGMTWHEMSLKL</sequence>
<dbReference type="InterPro" id="IPR051635">
    <property type="entry name" value="SNAT-like"/>
</dbReference>
<dbReference type="InterPro" id="IPR016181">
    <property type="entry name" value="Acyl_CoA_acyltransferase"/>
</dbReference>
<keyword evidence="1" id="KW-0808">Transferase</keyword>
<dbReference type="PROSITE" id="PS51186">
    <property type="entry name" value="GNAT"/>
    <property type="match status" value="1"/>
</dbReference>
<keyword evidence="4" id="KW-0687">Ribonucleoprotein</keyword>
<protein>
    <submittedName>
        <fullName evidence="4">Ribosomal protein S18 acetylase RimI-like enzyme</fullName>
    </submittedName>
</protein>
<dbReference type="GO" id="GO:0008080">
    <property type="term" value="F:N-acetyltransferase activity"/>
    <property type="evidence" value="ECO:0007669"/>
    <property type="project" value="UniProtKB-ARBA"/>
</dbReference>
<dbReference type="PANTHER" id="PTHR10908">
    <property type="entry name" value="SEROTONIN N-ACETYLTRANSFERASE"/>
    <property type="match status" value="1"/>
</dbReference>
<keyword evidence="2" id="KW-0012">Acyltransferase</keyword>
<evidence type="ECO:0000313" key="5">
    <source>
        <dbReference type="Proteomes" id="UP000239480"/>
    </source>
</evidence>
<dbReference type="Proteomes" id="UP000239480">
    <property type="component" value="Unassembled WGS sequence"/>
</dbReference>
<reference evidence="4 5" key="1">
    <citation type="submission" date="2018-03" db="EMBL/GenBank/DDBJ databases">
        <title>Genomic Encyclopedia of Archaeal and Bacterial Type Strains, Phase II (KMG-II): from individual species to whole genera.</title>
        <authorList>
            <person name="Goeker M."/>
        </authorList>
    </citation>
    <scope>NUCLEOTIDE SEQUENCE [LARGE SCALE GENOMIC DNA]</scope>
    <source>
        <strain evidence="4 5">DSM 29328</strain>
    </source>
</reference>
<dbReference type="AlphaFoldDB" id="A0A2T0RMD9"/>
<evidence type="ECO:0000259" key="3">
    <source>
        <dbReference type="PROSITE" id="PS51186"/>
    </source>
</evidence>
<dbReference type="RefSeq" id="WP_106206140.1">
    <property type="nucleotide sequence ID" value="NZ_PVTD01000007.1"/>
</dbReference>
<dbReference type="InterPro" id="IPR000182">
    <property type="entry name" value="GNAT_dom"/>
</dbReference>
<dbReference type="GO" id="GO:0005840">
    <property type="term" value="C:ribosome"/>
    <property type="evidence" value="ECO:0007669"/>
    <property type="project" value="UniProtKB-KW"/>
</dbReference>
<organism evidence="4 5">
    <name type="scientific">Aliiruegeria haliotis</name>
    <dbReference type="NCBI Taxonomy" id="1280846"/>
    <lineage>
        <taxon>Bacteria</taxon>
        <taxon>Pseudomonadati</taxon>
        <taxon>Pseudomonadota</taxon>
        <taxon>Alphaproteobacteria</taxon>
        <taxon>Rhodobacterales</taxon>
        <taxon>Roseobacteraceae</taxon>
        <taxon>Aliiruegeria</taxon>
    </lineage>
</organism>
<dbReference type="OrthoDB" id="9800962at2"/>
<accession>A0A2T0RMD9</accession>
<evidence type="ECO:0000256" key="2">
    <source>
        <dbReference type="ARBA" id="ARBA00023315"/>
    </source>
</evidence>
<dbReference type="SUPFAM" id="SSF55729">
    <property type="entry name" value="Acyl-CoA N-acyltransferases (Nat)"/>
    <property type="match status" value="1"/>
</dbReference>
<keyword evidence="4" id="KW-0689">Ribosomal protein</keyword>
<proteinExistence type="predicted"/>
<evidence type="ECO:0000313" key="4">
    <source>
        <dbReference type="EMBL" id="PRY22283.1"/>
    </source>
</evidence>
<feature type="domain" description="N-acetyltransferase" evidence="3">
    <location>
        <begin position="4"/>
        <end position="163"/>
    </location>
</feature>
<dbReference type="Pfam" id="PF00583">
    <property type="entry name" value="Acetyltransf_1"/>
    <property type="match status" value="1"/>
</dbReference>
<keyword evidence="5" id="KW-1185">Reference proteome</keyword>
<dbReference type="CDD" id="cd04301">
    <property type="entry name" value="NAT_SF"/>
    <property type="match status" value="1"/>
</dbReference>
<name>A0A2T0RMD9_9RHOB</name>
<evidence type="ECO:0000256" key="1">
    <source>
        <dbReference type="ARBA" id="ARBA00022679"/>
    </source>
</evidence>
<comment type="caution">
    <text evidence="4">The sequence shown here is derived from an EMBL/GenBank/DDBJ whole genome shotgun (WGS) entry which is preliminary data.</text>
</comment>